<organism evidence="2">
    <name type="scientific">Acidithiobacillus ferrivorans</name>
    <dbReference type="NCBI Taxonomy" id="160808"/>
    <lineage>
        <taxon>Bacteria</taxon>
        <taxon>Pseudomonadati</taxon>
        <taxon>Pseudomonadota</taxon>
        <taxon>Acidithiobacillia</taxon>
        <taxon>Acidithiobacillales</taxon>
        <taxon>Acidithiobacillaceae</taxon>
        <taxon>Acidithiobacillus</taxon>
    </lineage>
</organism>
<dbReference type="SUPFAM" id="SSF102405">
    <property type="entry name" value="MCP/YpsA-like"/>
    <property type="match status" value="1"/>
</dbReference>
<dbReference type="InterPro" id="IPR025475">
    <property type="entry name" value="DUF4326"/>
</dbReference>
<dbReference type="EMBL" id="LT841305">
    <property type="protein sequence ID" value="SMH64579.1"/>
    <property type="molecule type" value="Genomic_DNA"/>
</dbReference>
<evidence type="ECO:0000313" key="2">
    <source>
        <dbReference type="EMBL" id="CDQ10548.1"/>
    </source>
</evidence>
<dbReference type="Pfam" id="PF14216">
    <property type="entry name" value="DUF4326"/>
    <property type="match status" value="1"/>
</dbReference>
<reference evidence="2" key="2">
    <citation type="submission" date="2014-07" db="EMBL/GenBank/DDBJ databases">
        <title>Initial genome analysis of the psychrotolerant acidophile Acidithiobacillus ferrivorans CF27: insights into iron and sulfur oxidation pathways and into biofilm formation.</title>
        <authorList>
            <person name="Talla E."/>
            <person name="Hedrich S."/>
            <person name="Mangenot S."/>
            <person name="Ji B."/>
            <person name="Johnson D.B."/>
            <person name="Barbe V."/>
            <person name="Bonnefoy V."/>
        </authorList>
    </citation>
    <scope>NUCLEOTIDE SEQUENCE [LARGE SCALE GENOMIC DNA]</scope>
    <source>
        <strain evidence="2">CF27</strain>
    </source>
</reference>
<dbReference type="Gene3D" id="3.40.50.450">
    <property type="match status" value="1"/>
</dbReference>
<reference evidence="2" key="1">
    <citation type="submission" date="2014-03" db="EMBL/GenBank/DDBJ databases">
        <authorList>
            <person name="Genoscope - CEA"/>
        </authorList>
    </citation>
    <scope>NUCLEOTIDE SEQUENCE [LARGE SCALE GENOMIC DNA]</scope>
    <source>
        <strain evidence="2">CF27</strain>
    </source>
</reference>
<feature type="domain" description="DUF4326" evidence="1">
    <location>
        <begin position="27"/>
        <end position="101"/>
    </location>
</feature>
<dbReference type="AlphaFoldDB" id="A0A060UUX3"/>
<name>A0A060UUX3_9PROT</name>
<gene>
    <name evidence="3" type="ORF">AFERRI_10612</name>
    <name evidence="2" type="ORF">AFERRI_400329</name>
</gene>
<accession>A0A060UUX3</accession>
<dbReference type="Proteomes" id="UP000193925">
    <property type="component" value="Chromosome AFERRI"/>
</dbReference>
<protein>
    <recommendedName>
        <fullName evidence="1">DUF4326 domain-containing protein</fullName>
    </recommendedName>
</protein>
<dbReference type="EMBL" id="CCCS020000035">
    <property type="protein sequence ID" value="CDQ10548.1"/>
    <property type="molecule type" value="Genomic_DNA"/>
</dbReference>
<evidence type="ECO:0000259" key="1">
    <source>
        <dbReference type="Pfam" id="PF14216"/>
    </source>
</evidence>
<evidence type="ECO:0000313" key="4">
    <source>
        <dbReference type="Proteomes" id="UP000193925"/>
    </source>
</evidence>
<evidence type="ECO:0000313" key="3">
    <source>
        <dbReference type="EMBL" id="SMH64579.1"/>
    </source>
</evidence>
<proteinExistence type="predicted"/>
<reference evidence="3 4" key="3">
    <citation type="submission" date="2017-03" db="EMBL/GenBank/DDBJ databases">
        <authorList>
            <person name="Regsiter A."/>
            <person name="William W."/>
        </authorList>
    </citation>
    <scope>NUCLEOTIDE SEQUENCE [LARGE SCALE GENOMIC DNA]</scope>
    <source>
        <strain evidence="3">PRJEB5721</strain>
    </source>
</reference>
<keyword evidence="4" id="KW-1185">Reference proteome</keyword>
<sequence>MAREIRCRTRVDVVSHAILNTKTDDCRHAAYVARPSPLGNPYAIGPDGDRQAVIARYRDWLGARIAERDPVVCTALLGIRHDQPLSCHCAPAPCHATVIAEVLDGGIQEQLRDHGEKTRRFSGAGSRSTPDHVLQVMRKVAHRLSELGYTLLSGGAGGADEAFEEGCFSKKEIYLPWPGFRHLKGRHCITLPSAEAFRVAEAIHPAWKRLNDTAQALMARNSHQVLGADLRSPVDFVVCWTPDACDSEATRSRTTGGTGQAIALADRWGIPVANLAHGKAAMGRLAGLVEV</sequence>